<feature type="region of interest" description="Disordered" evidence="1">
    <location>
        <begin position="33"/>
        <end position="102"/>
    </location>
</feature>
<accession>A0ABQ6I4P1</accession>
<sequence length="352" mass="38162">MGRRPRAWRELSRSGAADVRQLDHTEVLARIKRRRDPMTTLTPGRVDAAALPETDDTDDDGDRGDQPSPRDSLTTYRSKRDPARTAEPVPAETPTPRDGGNSFVIQEHHARRLHWDFRLERDGVLVSWALPKGEPTDPGTNHLAVQTEDHPLEYGTFAGTIAKGEYGGGTVTIWDSGTYDLEKWRDDEVIVVLHGEQHGDRRLALIRTKAAEGEGAHGAPKSQWLIHRTKSQDGVGPGSGDGPAGSGSASEGMMRGVYHPAARPSRPPARPNHDAAHHPPRTPPRFARLPCPTTQVPLLRPVRGRGGGGRVRVVRRRRAPRGGARTPRCSPRSGSVATSSGAGRGKGSGPSR</sequence>
<name>A0ABQ6I4P1_9MICO</name>
<dbReference type="PANTHER" id="PTHR39465">
    <property type="entry name" value="DNA LIGASE D, 3'-PHOSPHOESTERASE DOMAIN"/>
    <property type="match status" value="1"/>
</dbReference>
<evidence type="ECO:0000256" key="1">
    <source>
        <dbReference type="SAM" id="MobiDB-lite"/>
    </source>
</evidence>
<dbReference type="EMBL" id="BSUK01000001">
    <property type="protein sequence ID" value="GMA25475.1"/>
    <property type="molecule type" value="Genomic_DNA"/>
</dbReference>
<dbReference type="Pfam" id="PF13298">
    <property type="entry name" value="LigD_N"/>
    <property type="match status" value="1"/>
</dbReference>
<proteinExistence type="predicted"/>
<evidence type="ECO:0000313" key="4">
    <source>
        <dbReference type="Proteomes" id="UP001157091"/>
    </source>
</evidence>
<feature type="compositionally biased region" description="Gly residues" evidence="1">
    <location>
        <begin position="342"/>
        <end position="352"/>
    </location>
</feature>
<evidence type="ECO:0000259" key="2">
    <source>
        <dbReference type="Pfam" id="PF13298"/>
    </source>
</evidence>
<feature type="compositionally biased region" description="Low complexity" evidence="1">
    <location>
        <begin position="85"/>
        <end position="97"/>
    </location>
</feature>
<comment type="caution">
    <text evidence="3">The sequence shown here is derived from an EMBL/GenBank/DDBJ whole genome shotgun (WGS) entry which is preliminary data.</text>
</comment>
<evidence type="ECO:0000313" key="3">
    <source>
        <dbReference type="EMBL" id="GMA25475.1"/>
    </source>
</evidence>
<dbReference type="Proteomes" id="UP001157091">
    <property type="component" value="Unassembled WGS sequence"/>
</dbReference>
<gene>
    <name evidence="3" type="ORF">GCM10025864_32340</name>
</gene>
<reference evidence="4" key="1">
    <citation type="journal article" date="2019" name="Int. J. Syst. Evol. Microbiol.">
        <title>The Global Catalogue of Microorganisms (GCM) 10K type strain sequencing project: providing services to taxonomists for standard genome sequencing and annotation.</title>
        <authorList>
            <consortium name="The Broad Institute Genomics Platform"/>
            <consortium name="The Broad Institute Genome Sequencing Center for Infectious Disease"/>
            <person name="Wu L."/>
            <person name="Ma J."/>
        </authorList>
    </citation>
    <scope>NUCLEOTIDE SEQUENCE [LARGE SCALE GENOMIC DNA]</scope>
    <source>
        <strain evidence="4">NBRC 106348</strain>
    </source>
</reference>
<dbReference type="InterPro" id="IPR014144">
    <property type="entry name" value="LigD_PE_domain"/>
</dbReference>
<feature type="domain" description="DNA ligase D 3'-phosphoesterase" evidence="2">
    <location>
        <begin position="106"/>
        <end position="198"/>
    </location>
</feature>
<dbReference type="RefSeq" id="WP_431310286.1">
    <property type="nucleotide sequence ID" value="NZ_BSUK01000001.1"/>
</dbReference>
<feature type="compositionally biased region" description="Acidic residues" evidence="1">
    <location>
        <begin position="53"/>
        <end position="62"/>
    </location>
</feature>
<feature type="compositionally biased region" description="Polar residues" evidence="1">
    <location>
        <begin position="332"/>
        <end position="341"/>
    </location>
</feature>
<dbReference type="NCBIfam" id="TIGR02777">
    <property type="entry name" value="LigD_PE_dom"/>
    <property type="match status" value="1"/>
</dbReference>
<organism evidence="3 4">
    <name type="scientific">Luteimicrobium album</name>
    <dbReference type="NCBI Taxonomy" id="1054550"/>
    <lineage>
        <taxon>Bacteria</taxon>
        <taxon>Bacillati</taxon>
        <taxon>Actinomycetota</taxon>
        <taxon>Actinomycetes</taxon>
        <taxon>Micrococcales</taxon>
        <taxon>Luteimicrobium</taxon>
    </lineage>
</organism>
<keyword evidence="4" id="KW-1185">Reference proteome</keyword>
<feature type="compositionally biased region" description="Gly residues" evidence="1">
    <location>
        <begin position="235"/>
        <end position="245"/>
    </location>
</feature>
<protein>
    <recommendedName>
        <fullName evidence="2">DNA ligase D 3'-phosphoesterase domain-containing protein</fullName>
    </recommendedName>
</protein>
<dbReference type="PANTHER" id="PTHR39465:SF1">
    <property type="entry name" value="DNA LIGASE D 3'-PHOSPHOESTERASE DOMAIN-CONTAINING PROTEIN"/>
    <property type="match status" value="1"/>
</dbReference>
<feature type="region of interest" description="Disordered" evidence="1">
    <location>
        <begin position="211"/>
        <end position="352"/>
    </location>
</feature>